<dbReference type="HOGENOM" id="CLU_1006230_0_0_1"/>
<protein>
    <recommendedName>
        <fullName evidence="3">F-box domain-containing protein</fullName>
    </recommendedName>
</protein>
<evidence type="ECO:0000313" key="1">
    <source>
        <dbReference type="EnsemblProtists" id="EOD15981"/>
    </source>
</evidence>
<reference evidence="1" key="2">
    <citation type="submission" date="2024-10" db="UniProtKB">
        <authorList>
            <consortium name="EnsemblProtists"/>
        </authorList>
    </citation>
    <scope>IDENTIFICATION</scope>
</reference>
<dbReference type="PaxDb" id="2903-EOD15981"/>
<reference evidence="2" key="1">
    <citation type="journal article" date="2013" name="Nature">
        <title>Pan genome of the phytoplankton Emiliania underpins its global distribution.</title>
        <authorList>
            <person name="Read B.A."/>
            <person name="Kegel J."/>
            <person name="Klute M.J."/>
            <person name="Kuo A."/>
            <person name="Lefebvre S.C."/>
            <person name="Maumus F."/>
            <person name="Mayer C."/>
            <person name="Miller J."/>
            <person name="Monier A."/>
            <person name="Salamov A."/>
            <person name="Young J."/>
            <person name="Aguilar M."/>
            <person name="Claverie J.M."/>
            <person name="Frickenhaus S."/>
            <person name="Gonzalez K."/>
            <person name="Herman E.K."/>
            <person name="Lin Y.C."/>
            <person name="Napier J."/>
            <person name="Ogata H."/>
            <person name="Sarno A.F."/>
            <person name="Shmutz J."/>
            <person name="Schroeder D."/>
            <person name="de Vargas C."/>
            <person name="Verret F."/>
            <person name="von Dassow P."/>
            <person name="Valentin K."/>
            <person name="Van de Peer Y."/>
            <person name="Wheeler G."/>
            <person name="Dacks J.B."/>
            <person name="Delwiche C.F."/>
            <person name="Dyhrman S.T."/>
            <person name="Glockner G."/>
            <person name="John U."/>
            <person name="Richards T."/>
            <person name="Worden A.Z."/>
            <person name="Zhang X."/>
            <person name="Grigoriev I.V."/>
            <person name="Allen A.E."/>
            <person name="Bidle K."/>
            <person name="Borodovsky M."/>
            <person name="Bowler C."/>
            <person name="Brownlee C."/>
            <person name="Cock J.M."/>
            <person name="Elias M."/>
            <person name="Gladyshev V.N."/>
            <person name="Groth M."/>
            <person name="Guda C."/>
            <person name="Hadaegh A."/>
            <person name="Iglesias-Rodriguez M.D."/>
            <person name="Jenkins J."/>
            <person name="Jones B.M."/>
            <person name="Lawson T."/>
            <person name="Leese F."/>
            <person name="Lindquist E."/>
            <person name="Lobanov A."/>
            <person name="Lomsadze A."/>
            <person name="Malik S.B."/>
            <person name="Marsh M.E."/>
            <person name="Mackinder L."/>
            <person name="Mock T."/>
            <person name="Mueller-Roeber B."/>
            <person name="Pagarete A."/>
            <person name="Parker M."/>
            <person name="Probert I."/>
            <person name="Quesneville H."/>
            <person name="Raines C."/>
            <person name="Rensing S.A."/>
            <person name="Riano-Pachon D.M."/>
            <person name="Richier S."/>
            <person name="Rokitta S."/>
            <person name="Shiraiwa Y."/>
            <person name="Soanes D.M."/>
            <person name="van der Giezen M."/>
            <person name="Wahlund T.M."/>
            <person name="Williams B."/>
            <person name="Wilson W."/>
            <person name="Wolfe G."/>
            <person name="Wurch L.L."/>
        </authorList>
    </citation>
    <scope>NUCLEOTIDE SEQUENCE</scope>
</reference>
<dbReference type="Proteomes" id="UP000013827">
    <property type="component" value="Unassembled WGS sequence"/>
</dbReference>
<dbReference type="KEGG" id="ehx:EMIHUDRAFT_464373"/>
<dbReference type="GeneID" id="17262086"/>
<proteinExistence type="predicted"/>
<evidence type="ECO:0008006" key="3">
    <source>
        <dbReference type="Google" id="ProtNLM"/>
    </source>
</evidence>
<name>A0A0D3IXJ6_EMIH1</name>
<sequence length="277" mass="29600">MCMCTRASPASIPPPDVATFVSLPHDLLCRILAAVPNFDGASCLNAIGLAAKACSALGAAAADEETWRRVAVARCIGVTLRTDSWREAVLGAREAACERLTDASAGVAVCALPIRVASPSRDAPVVSMSSCAAPLGVKQRHFDEAVERLGACLFDGYTRPWVADWLLRPQAISEPLRALALCHAARSSKPSSLASLLAAVPPRTLSRTVELRVSSFSEKRDCRGFRARDERKTLTASVLELALSEDRHPIWATLRRGVVMEVRDLTLSSAVESPLSA</sequence>
<organism evidence="1 2">
    <name type="scientific">Emiliania huxleyi (strain CCMP1516)</name>
    <dbReference type="NCBI Taxonomy" id="280463"/>
    <lineage>
        <taxon>Eukaryota</taxon>
        <taxon>Haptista</taxon>
        <taxon>Haptophyta</taxon>
        <taxon>Prymnesiophyceae</taxon>
        <taxon>Isochrysidales</taxon>
        <taxon>Noelaerhabdaceae</taxon>
        <taxon>Emiliania</taxon>
    </lineage>
</organism>
<evidence type="ECO:0000313" key="2">
    <source>
        <dbReference type="Proteomes" id="UP000013827"/>
    </source>
</evidence>
<dbReference type="EnsemblProtists" id="EOD15981">
    <property type="protein sequence ID" value="EOD15981"/>
    <property type="gene ID" value="EMIHUDRAFT_464373"/>
</dbReference>
<accession>A0A0D3IXJ6</accession>
<keyword evidence="2" id="KW-1185">Reference proteome</keyword>
<dbReference type="RefSeq" id="XP_005768410.1">
    <property type="nucleotide sequence ID" value="XM_005768353.1"/>
</dbReference>
<dbReference type="AlphaFoldDB" id="A0A0D3IXJ6"/>